<dbReference type="EMBL" id="JASSOM010000089">
    <property type="protein sequence ID" value="MDK9365988.1"/>
    <property type="molecule type" value="Genomic_DNA"/>
</dbReference>
<dbReference type="PANTHER" id="PTHR33420">
    <property type="entry name" value="FIMBRIAL SUBUNIT ELFA-RELATED"/>
    <property type="match status" value="1"/>
</dbReference>
<dbReference type="Gene3D" id="2.60.40.1090">
    <property type="entry name" value="Fimbrial-type adhesion domain"/>
    <property type="match status" value="1"/>
</dbReference>
<accession>A0AAP4FYG2</accession>
<keyword evidence="1" id="KW-0732">Signal</keyword>
<sequence>MTSFFLRLLSGASALLLTPICFAALTVNVTGVIVEGVCEINNGETIHVDFGNNLQSKQIDGEHFMQNIDYSLACEDLTSNDLEMQFEGTATSFSDDYLATDREGLGIKLYMNGESMPLNTWMPFTWPEVPVLQAAPMKDDATEVETGVFTASATLKIQYQ</sequence>
<feature type="domain" description="Fimbrial-type adhesion" evidence="2">
    <location>
        <begin position="28"/>
        <end position="160"/>
    </location>
</feature>
<dbReference type="GO" id="GO:0043709">
    <property type="term" value="P:cell adhesion involved in single-species biofilm formation"/>
    <property type="evidence" value="ECO:0007669"/>
    <property type="project" value="TreeGrafter"/>
</dbReference>
<name>A0AAP4FYG2_9ENTR</name>
<keyword evidence="4" id="KW-1185">Reference proteome</keyword>
<dbReference type="Pfam" id="PF00419">
    <property type="entry name" value="Fimbrial"/>
    <property type="match status" value="1"/>
</dbReference>
<protein>
    <submittedName>
        <fullName evidence="3">Fimbrial protein</fullName>
    </submittedName>
</protein>
<evidence type="ECO:0000256" key="1">
    <source>
        <dbReference type="SAM" id="SignalP"/>
    </source>
</evidence>
<organism evidence="3 4">
    <name type="scientific">Lelliottia wanjuensis</name>
    <dbReference type="NCBI Taxonomy" id="3050585"/>
    <lineage>
        <taxon>Bacteria</taxon>
        <taxon>Pseudomonadati</taxon>
        <taxon>Pseudomonadota</taxon>
        <taxon>Gammaproteobacteria</taxon>
        <taxon>Enterobacterales</taxon>
        <taxon>Enterobacteriaceae</taxon>
        <taxon>Lelliottia</taxon>
    </lineage>
</organism>
<proteinExistence type="predicted"/>
<dbReference type="AlphaFoldDB" id="A0AAP4FYG2"/>
<dbReference type="InterPro" id="IPR000259">
    <property type="entry name" value="Adhesion_dom_fimbrial"/>
</dbReference>
<comment type="caution">
    <text evidence="3">The sequence shown here is derived from an EMBL/GenBank/DDBJ whole genome shotgun (WGS) entry which is preliminary data.</text>
</comment>
<dbReference type="GO" id="GO:0009289">
    <property type="term" value="C:pilus"/>
    <property type="evidence" value="ECO:0007669"/>
    <property type="project" value="InterPro"/>
</dbReference>
<dbReference type="InterPro" id="IPR008966">
    <property type="entry name" value="Adhesion_dom_sf"/>
</dbReference>
<evidence type="ECO:0000259" key="2">
    <source>
        <dbReference type="Pfam" id="PF00419"/>
    </source>
</evidence>
<dbReference type="InterPro" id="IPR050263">
    <property type="entry name" value="Bact_Fimbrial_Adh_Pro"/>
</dbReference>
<dbReference type="RefSeq" id="WP_285149891.1">
    <property type="nucleotide sequence ID" value="NZ_JASSOM010000089.1"/>
</dbReference>
<dbReference type="InterPro" id="IPR036937">
    <property type="entry name" value="Adhesion_dom_fimbrial_sf"/>
</dbReference>
<reference evidence="3 4" key="1">
    <citation type="submission" date="2023-06" db="EMBL/GenBank/DDBJ databases">
        <title>Identification and characterization of antibiotic-resistant Gram-negative bacteria.</title>
        <authorList>
            <person name="Cho G.-S."/>
            <person name="Lee J."/>
            <person name="Tai E."/>
            <person name="Jeong S."/>
            <person name="Kim I."/>
            <person name="Kim B.-E."/>
            <person name="Jeong M.-I."/>
            <person name="Oh K.-K."/>
            <person name="Franz C.M.A.P."/>
        </authorList>
    </citation>
    <scope>NUCLEOTIDE SEQUENCE [LARGE SCALE GENOMIC DNA]</scope>
    <source>
        <strain evidence="3 4">V106_12</strain>
    </source>
</reference>
<gene>
    <name evidence="3" type="ORF">QQF32_22595</name>
</gene>
<dbReference type="PANTHER" id="PTHR33420:SF34">
    <property type="entry name" value="MINOR FIMBRIAL SUBUNIT"/>
    <property type="match status" value="1"/>
</dbReference>
<dbReference type="Proteomes" id="UP001223214">
    <property type="component" value="Unassembled WGS sequence"/>
</dbReference>
<feature type="signal peptide" evidence="1">
    <location>
        <begin position="1"/>
        <end position="23"/>
    </location>
</feature>
<evidence type="ECO:0000313" key="3">
    <source>
        <dbReference type="EMBL" id="MDK9365988.1"/>
    </source>
</evidence>
<evidence type="ECO:0000313" key="4">
    <source>
        <dbReference type="Proteomes" id="UP001223214"/>
    </source>
</evidence>
<dbReference type="SUPFAM" id="SSF49401">
    <property type="entry name" value="Bacterial adhesins"/>
    <property type="match status" value="1"/>
</dbReference>
<feature type="chain" id="PRO_5043012423" evidence="1">
    <location>
        <begin position="24"/>
        <end position="160"/>
    </location>
</feature>